<comment type="caution">
    <text evidence="1">The sequence shown here is derived from an EMBL/GenBank/DDBJ whole genome shotgun (WGS) entry which is preliminary data.</text>
</comment>
<reference evidence="1 2" key="1">
    <citation type="journal article" date="2018" name="Front. Plant Sci.">
        <title>Red Clover (Trifolium pratense) and Zigzag Clover (T. medium) - A Picture of Genomic Similarities and Differences.</title>
        <authorList>
            <person name="Dluhosova J."/>
            <person name="Istvanek J."/>
            <person name="Nedelnik J."/>
            <person name="Repkova J."/>
        </authorList>
    </citation>
    <scope>NUCLEOTIDE SEQUENCE [LARGE SCALE GENOMIC DNA]</scope>
    <source>
        <strain evidence="2">cv. 10/8</strain>
        <tissue evidence="1">Leaf</tissue>
    </source>
</reference>
<organism evidence="1 2">
    <name type="scientific">Trifolium medium</name>
    <dbReference type="NCBI Taxonomy" id="97028"/>
    <lineage>
        <taxon>Eukaryota</taxon>
        <taxon>Viridiplantae</taxon>
        <taxon>Streptophyta</taxon>
        <taxon>Embryophyta</taxon>
        <taxon>Tracheophyta</taxon>
        <taxon>Spermatophyta</taxon>
        <taxon>Magnoliopsida</taxon>
        <taxon>eudicotyledons</taxon>
        <taxon>Gunneridae</taxon>
        <taxon>Pentapetalae</taxon>
        <taxon>rosids</taxon>
        <taxon>fabids</taxon>
        <taxon>Fabales</taxon>
        <taxon>Fabaceae</taxon>
        <taxon>Papilionoideae</taxon>
        <taxon>50 kb inversion clade</taxon>
        <taxon>NPAAA clade</taxon>
        <taxon>Hologalegina</taxon>
        <taxon>IRL clade</taxon>
        <taxon>Trifolieae</taxon>
        <taxon>Trifolium</taxon>
    </lineage>
</organism>
<name>A0A392RHP2_9FABA</name>
<dbReference type="EMBL" id="LXQA010222392">
    <property type="protein sequence ID" value="MCI35336.1"/>
    <property type="molecule type" value="Genomic_DNA"/>
</dbReference>
<dbReference type="AlphaFoldDB" id="A0A392RHP2"/>
<feature type="non-terminal residue" evidence="1">
    <location>
        <position position="1"/>
    </location>
</feature>
<evidence type="ECO:0000313" key="2">
    <source>
        <dbReference type="Proteomes" id="UP000265520"/>
    </source>
</evidence>
<sequence length="88" mass="10107">IRAAVSALWNTRGLNWPVSFEQQSHRAGDLDILDWLRAMFGFQACILYTEYYGRKKIYGLLQLLMYSVYLSTEGQREESKGAFDSASC</sequence>
<evidence type="ECO:0000313" key="1">
    <source>
        <dbReference type="EMBL" id="MCI35336.1"/>
    </source>
</evidence>
<protein>
    <submittedName>
        <fullName evidence="1">Callose synthase 5-like</fullName>
    </submittedName>
</protein>
<keyword evidence="2" id="KW-1185">Reference proteome</keyword>
<accession>A0A392RHP2</accession>
<proteinExistence type="predicted"/>
<dbReference type="Proteomes" id="UP000265520">
    <property type="component" value="Unassembled WGS sequence"/>
</dbReference>